<dbReference type="InParanoid" id="G4Z567"/>
<dbReference type="PRINTS" id="PR00131">
    <property type="entry name" value="GLHYDRLASE1"/>
</dbReference>
<dbReference type="STRING" id="1094619.G4Z567"/>
<dbReference type="Gene3D" id="3.20.20.80">
    <property type="entry name" value="Glycosidases"/>
    <property type="match status" value="2"/>
</dbReference>
<dbReference type="InterPro" id="IPR017853">
    <property type="entry name" value="GH"/>
</dbReference>
<dbReference type="GeneID" id="20637546"/>
<evidence type="ECO:0000313" key="6">
    <source>
        <dbReference type="Proteomes" id="UP000002640"/>
    </source>
</evidence>
<evidence type="ECO:0008006" key="7">
    <source>
        <dbReference type="Google" id="ProtNLM"/>
    </source>
</evidence>
<dbReference type="KEGG" id="psoj:PHYSODRAFT_246020"/>
<sequence>MFQEFGNKAKFWATFNEPLSFVSSAYGMGLGPPQFTGEAYTTCTAHHVLIAHGVAVQRFRQLKEAEMVRSDVRISIAVSYDNAYPLNASDPVDIAAAERKFAFDYGWAIATYSSSPTLYKAITEDFIPIIGYHAWSFVDNYEWGNYKQRYGLYYVNFE</sequence>
<dbReference type="GO" id="GO:0008422">
    <property type="term" value="F:beta-glucosidase activity"/>
    <property type="evidence" value="ECO:0007669"/>
    <property type="project" value="TreeGrafter"/>
</dbReference>
<reference evidence="5 6" key="1">
    <citation type="journal article" date="2006" name="Science">
        <title>Phytophthora genome sequences uncover evolutionary origins and mechanisms of pathogenesis.</title>
        <authorList>
            <person name="Tyler B.M."/>
            <person name="Tripathy S."/>
            <person name="Zhang X."/>
            <person name="Dehal P."/>
            <person name="Jiang R.H."/>
            <person name="Aerts A."/>
            <person name="Arredondo F.D."/>
            <person name="Baxter L."/>
            <person name="Bensasson D."/>
            <person name="Beynon J.L."/>
            <person name="Chapman J."/>
            <person name="Damasceno C.M."/>
            <person name="Dorrance A.E."/>
            <person name="Dou D."/>
            <person name="Dickerman A.W."/>
            <person name="Dubchak I.L."/>
            <person name="Garbelotto M."/>
            <person name="Gijzen M."/>
            <person name="Gordon S.G."/>
            <person name="Govers F."/>
            <person name="Grunwald N.J."/>
            <person name="Huang W."/>
            <person name="Ivors K.L."/>
            <person name="Jones R.W."/>
            <person name="Kamoun S."/>
            <person name="Krampis K."/>
            <person name="Lamour K.H."/>
            <person name="Lee M.K."/>
            <person name="McDonald W.H."/>
            <person name="Medina M."/>
            <person name="Meijer H.J."/>
            <person name="Nordberg E.K."/>
            <person name="Maclean D.J."/>
            <person name="Ospina-Giraldo M.D."/>
            <person name="Morris P.F."/>
            <person name="Phuntumart V."/>
            <person name="Putnam N.H."/>
            <person name="Rash S."/>
            <person name="Rose J.K."/>
            <person name="Sakihama Y."/>
            <person name="Salamov A.A."/>
            <person name="Savidor A."/>
            <person name="Scheuring C.F."/>
            <person name="Smith B.M."/>
            <person name="Sobral B.W."/>
            <person name="Terry A."/>
            <person name="Torto-Alalibo T.A."/>
            <person name="Win J."/>
            <person name="Xu Z."/>
            <person name="Zhang H."/>
            <person name="Grigoriev I.V."/>
            <person name="Rokhsar D.S."/>
            <person name="Boore J.L."/>
        </authorList>
    </citation>
    <scope>NUCLEOTIDE SEQUENCE [LARGE SCALE GENOMIC DNA]</scope>
    <source>
        <strain evidence="5 6">P6497</strain>
    </source>
</reference>
<keyword evidence="3" id="KW-0326">Glycosidase</keyword>
<dbReference type="InterPro" id="IPR001360">
    <property type="entry name" value="Glyco_hydro_1"/>
</dbReference>
<dbReference type="GO" id="GO:0005975">
    <property type="term" value="P:carbohydrate metabolic process"/>
    <property type="evidence" value="ECO:0007669"/>
    <property type="project" value="InterPro"/>
</dbReference>
<dbReference type="RefSeq" id="XP_009522927.1">
    <property type="nucleotide sequence ID" value="XM_009524632.1"/>
</dbReference>
<accession>G4Z567</accession>
<keyword evidence="6" id="KW-1185">Reference proteome</keyword>
<proteinExistence type="inferred from homology"/>
<evidence type="ECO:0000256" key="4">
    <source>
        <dbReference type="RuleBase" id="RU003690"/>
    </source>
</evidence>
<organism evidence="5 6">
    <name type="scientific">Phytophthora sojae (strain P6497)</name>
    <name type="common">Soybean stem and root rot agent</name>
    <name type="synonym">Phytophthora megasperma f. sp. glycines</name>
    <dbReference type="NCBI Taxonomy" id="1094619"/>
    <lineage>
        <taxon>Eukaryota</taxon>
        <taxon>Sar</taxon>
        <taxon>Stramenopiles</taxon>
        <taxon>Oomycota</taxon>
        <taxon>Peronosporomycetes</taxon>
        <taxon>Peronosporales</taxon>
        <taxon>Peronosporaceae</taxon>
        <taxon>Phytophthora</taxon>
    </lineage>
</organism>
<dbReference type="Proteomes" id="UP000002640">
    <property type="component" value="Unassembled WGS sequence"/>
</dbReference>
<dbReference type="EMBL" id="JH159153">
    <property type="protein sequence ID" value="EGZ20210.1"/>
    <property type="molecule type" value="Genomic_DNA"/>
</dbReference>
<evidence type="ECO:0000256" key="2">
    <source>
        <dbReference type="ARBA" id="ARBA00022801"/>
    </source>
</evidence>
<dbReference type="SMR" id="G4Z567"/>
<keyword evidence="2" id="KW-0378">Hydrolase</keyword>
<dbReference type="PANTHER" id="PTHR10353">
    <property type="entry name" value="GLYCOSYL HYDROLASE"/>
    <property type="match status" value="1"/>
</dbReference>
<dbReference type="PANTHER" id="PTHR10353:SF36">
    <property type="entry name" value="LP05116P"/>
    <property type="match status" value="1"/>
</dbReference>
<name>G4Z567_PHYSP</name>
<dbReference type="AlphaFoldDB" id="G4Z567"/>
<dbReference type="Pfam" id="PF00232">
    <property type="entry name" value="Glyco_hydro_1"/>
    <property type="match status" value="2"/>
</dbReference>
<evidence type="ECO:0000256" key="1">
    <source>
        <dbReference type="ARBA" id="ARBA00010838"/>
    </source>
</evidence>
<dbReference type="SUPFAM" id="SSF51445">
    <property type="entry name" value="(Trans)glycosidases"/>
    <property type="match status" value="1"/>
</dbReference>
<gene>
    <name evidence="5" type="ORF">PHYSODRAFT_246020</name>
</gene>
<evidence type="ECO:0000256" key="3">
    <source>
        <dbReference type="ARBA" id="ARBA00023295"/>
    </source>
</evidence>
<protein>
    <recommendedName>
        <fullName evidence="7">Glycoside hydrolase family 1 protein</fullName>
    </recommendedName>
</protein>
<evidence type="ECO:0000313" key="5">
    <source>
        <dbReference type="EMBL" id="EGZ20210.1"/>
    </source>
</evidence>
<comment type="similarity">
    <text evidence="1 4">Belongs to the glycosyl hydrolase 1 family.</text>
</comment>